<dbReference type="InterPro" id="IPR050493">
    <property type="entry name" value="FAD-dep_Monooxygenase_BioMet"/>
</dbReference>
<sequence length="390" mass="40545">MAQPHAVVIGGGIGGLTAARALLDGGWAVTVCERSPSLEPVGAGLAVAPNALRALDVLGLGDAVRERSSLHGGGIRRWDGRWLMRLDAERIRAWFGDPVVLLRRATLVELLAAGLPGGTVRTGSAVTGVDPGSRTAPAHVLTASGELAADLVVAADGINSLTRRTLFPEAADPVYAGFATWRFIVPADLPIVPAESWGHGSVVGLMPLADGSVYVYASVPGAPGAQAPDERAELLRRFAHWHAPIPQLLTAAESGDVLRNDVWYLDAPPRAYHRGRVALLGDAAHAMPPNLGQGGCQAMEDAVTLAHTVSGTDRADVPAALARYTAARRPRASAVVRRSARAGALLCCGCRGVAAARNLALAAMGPLGPLLLRRSIAGIFDWSPPGEGRR</sequence>
<proteinExistence type="predicted"/>
<dbReference type="SUPFAM" id="SSF51905">
    <property type="entry name" value="FAD/NAD(P)-binding domain"/>
    <property type="match status" value="1"/>
</dbReference>
<feature type="domain" description="FAD-binding" evidence="3">
    <location>
        <begin position="6"/>
        <end position="339"/>
    </location>
</feature>
<dbReference type="GO" id="GO:0071949">
    <property type="term" value="F:FAD binding"/>
    <property type="evidence" value="ECO:0007669"/>
    <property type="project" value="InterPro"/>
</dbReference>
<organism evidence="4 5">
    <name type="scientific">Marinitenerispora sediminis</name>
    <dbReference type="NCBI Taxonomy" id="1931232"/>
    <lineage>
        <taxon>Bacteria</taxon>
        <taxon>Bacillati</taxon>
        <taxon>Actinomycetota</taxon>
        <taxon>Actinomycetes</taxon>
        <taxon>Streptosporangiales</taxon>
        <taxon>Nocardiopsidaceae</taxon>
        <taxon>Marinitenerispora</taxon>
    </lineage>
</organism>
<gene>
    <name evidence="4" type="ORF">DEF24_06475</name>
</gene>
<comment type="caution">
    <text evidence="4">The sequence shown here is derived from an EMBL/GenBank/DDBJ whole genome shotgun (WGS) entry which is preliminary data.</text>
</comment>
<reference evidence="4 5" key="1">
    <citation type="submission" date="2018-04" db="EMBL/GenBank/DDBJ databases">
        <title>Novel actinobacteria from marine sediment.</title>
        <authorList>
            <person name="Ng Z.Y."/>
            <person name="Tan G.Y.A."/>
        </authorList>
    </citation>
    <scope>NUCLEOTIDE SEQUENCE [LARGE SCALE GENOMIC DNA]</scope>
    <source>
        <strain evidence="4 5">TPS81</strain>
    </source>
</reference>
<evidence type="ECO:0000256" key="2">
    <source>
        <dbReference type="ARBA" id="ARBA00023033"/>
    </source>
</evidence>
<dbReference type="Proteomes" id="UP000253318">
    <property type="component" value="Unassembled WGS sequence"/>
</dbReference>
<evidence type="ECO:0000259" key="3">
    <source>
        <dbReference type="Pfam" id="PF01494"/>
    </source>
</evidence>
<keyword evidence="5" id="KW-1185">Reference proteome</keyword>
<keyword evidence="2 4" id="KW-0503">Monooxygenase</keyword>
<protein>
    <submittedName>
        <fullName evidence="4">Monooxygenase</fullName>
    </submittedName>
</protein>
<dbReference type="RefSeq" id="WP_114398499.1">
    <property type="nucleotide sequence ID" value="NZ_QEIM01000076.1"/>
</dbReference>
<dbReference type="InterPro" id="IPR002938">
    <property type="entry name" value="FAD-bd"/>
</dbReference>
<dbReference type="AlphaFoldDB" id="A0A368T8H8"/>
<dbReference type="PRINTS" id="PR00420">
    <property type="entry name" value="RNGMNOXGNASE"/>
</dbReference>
<dbReference type="PANTHER" id="PTHR13789:SF309">
    <property type="entry name" value="PUTATIVE (AFU_ORTHOLOGUE AFUA_6G14510)-RELATED"/>
    <property type="match status" value="1"/>
</dbReference>
<dbReference type="Gene3D" id="3.50.50.60">
    <property type="entry name" value="FAD/NAD(P)-binding domain"/>
    <property type="match status" value="1"/>
</dbReference>
<evidence type="ECO:0000256" key="1">
    <source>
        <dbReference type="ARBA" id="ARBA00023002"/>
    </source>
</evidence>
<dbReference type="InterPro" id="IPR036188">
    <property type="entry name" value="FAD/NAD-bd_sf"/>
</dbReference>
<evidence type="ECO:0000313" key="4">
    <source>
        <dbReference type="EMBL" id="RCV60682.1"/>
    </source>
</evidence>
<dbReference type="OrthoDB" id="9782160at2"/>
<dbReference type="PANTHER" id="PTHR13789">
    <property type="entry name" value="MONOOXYGENASE"/>
    <property type="match status" value="1"/>
</dbReference>
<dbReference type="GO" id="GO:0004497">
    <property type="term" value="F:monooxygenase activity"/>
    <property type="evidence" value="ECO:0007669"/>
    <property type="project" value="UniProtKB-KW"/>
</dbReference>
<keyword evidence="1" id="KW-0560">Oxidoreductase</keyword>
<evidence type="ECO:0000313" key="5">
    <source>
        <dbReference type="Proteomes" id="UP000253318"/>
    </source>
</evidence>
<dbReference type="EMBL" id="QEIN01000035">
    <property type="protein sequence ID" value="RCV60682.1"/>
    <property type="molecule type" value="Genomic_DNA"/>
</dbReference>
<dbReference type="Pfam" id="PF01494">
    <property type="entry name" value="FAD_binding_3"/>
    <property type="match status" value="1"/>
</dbReference>
<accession>A0A368T8H8</accession>
<name>A0A368T8H8_9ACTN</name>